<protein>
    <submittedName>
        <fullName evidence="1">Uncharacterized protein</fullName>
    </submittedName>
</protein>
<reference evidence="1 2" key="1">
    <citation type="journal article" date="2019" name="Sci. Rep.">
        <title>Orb-weaving spider Araneus ventricosus genome elucidates the spidroin gene catalogue.</title>
        <authorList>
            <person name="Kono N."/>
            <person name="Nakamura H."/>
            <person name="Ohtoshi R."/>
            <person name="Moran D.A.P."/>
            <person name="Shinohara A."/>
            <person name="Yoshida Y."/>
            <person name="Fujiwara M."/>
            <person name="Mori M."/>
            <person name="Tomita M."/>
            <person name="Arakawa K."/>
        </authorList>
    </citation>
    <scope>NUCLEOTIDE SEQUENCE [LARGE SCALE GENOMIC DNA]</scope>
</reference>
<sequence>MKNTRHVLKVPRERRKFFTSFSYSSLLRKRHPDSADFDAEKRVKSLMGQDRDCRQGDPISPIPGDECVLLCPLLCGVLHYRPRTKPLEQGFSGGGTHRNDVPALLFYFLLYEVYKEKVL</sequence>
<gene>
    <name evidence="1" type="ORF">AVEN_181843_1</name>
</gene>
<proteinExistence type="predicted"/>
<organism evidence="1 2">
    <name type="scientific">Araneus ventricosus</name>
    <name type="common">Orbweaver spider</name>
    <name type="synonym">Epeira ventricosa</name>
    <dbReference type="NCBI Taxonomy" id="182803"/>
    <lineage>
        <taxon>Eukaryota</taxon>
        <taxon>Metazoa</taxon>
        <taxon>Ecdysozoa</taxon>
        <taxon>Arthropoda</taxon>
        <taxon>Chelicerata</taxon>
        <taxon>Arachnida</taxon>
        <taxon>Araneae</taxon>
        <taxon>Araneomorphae</taxon>
        <taxon>Entelegynae</taxon>
        <taxon>Araneoidea</taxon>
        <taxon>Araneidae</taxon>
        <taxon>Araneus</taxon>
    </lineage>
</organism>
<evidence type="ECO:0000313" key="2">
    <source>
        <dbReference type="Proteomes" id="UP000499080"/>
    </source>
</evidence>
<keyword evidence="2" id="KW-1185">Reference proteome</keyword>
<name>A0A4Y2EZ96_ARAVE</name>
<comment type="caution">
    <text evidence="1">The sequence shown here is derived from an EMBL/GenBank/DDBJ whole genome shotgun (WGS) entry which is preliminary data.</text>
</comment>
<dbReference type="EMBL" id="BGPR01000737">
    <property type="protein sequence ID" value="GBM33599.1"/>
    <property type="molecule type" value="Genomic_DNA"/>
</dbReference>
<dbReference type="Proteomes" id="UP000499080">
    <property type="component" value="Unassembled WGS sequence"/>
</dbReference>
<accession>A0A4Y2EZ96</accession>
<dbReference type="AlphaFoldDB" id="A0A4Y2EZ96"/>
<evidence type="ECO:0000313" key="1">
    <source>
        <dbReference type="EMBL" id="GBM33599.1"/>
    </source>
</evidence>